<dbReference type="Proteomes" id="UP000054279">
    <property type="component" value="Unassembled WGS sequence"/>
</dbReference>
<name>A0A0C9V0J9_SPHS4</name>
<sequence length="52" mass="5853">MLPSGLEISLWQATFLDVHLTLASLFLALHPGLSINYITWQLSFLTLLIIVQ</sequence>
<feature type="transmembrane region" description="Helical" evidence="1">
    <location>
        <begin position="20"/>
        <end position="51"/>
    </location>
</feature>
<gene>
    <name evidence="2" type="ORF">M422DRAFT_32126</name>
</gene>
<dbReference type="EMBL" id="KN837142">
    <property type="protein sequence ID" value="KIJ40629.1"/>
    <property type="molecule type" value="Genomic_DNA"/>
</dbReference>
<evidence type="ECO:0000313" key="2">
    <source>
        <dbReference type="EMBL" id="KIJ40629.1"/>
    </source>
</evidence>
<protein>
    <submittedName>
        <fullName evidence="2">Uncharacterized protein</fullName>
    </submittedName>
</protein>
<keyword evidence="1" id="KW-0472">Membrane</keyword>
<keyword evidence="1" id="KW-1133">Transmembrane helix</keyword>
<organism evidence="2 3">
    <name type="scientific">Sphaerobolus stellatus (strain SS14)</name>
    <dbReference type="NCBI Taxonomy" id="990650"/>
    <lineage>
        <taxon>Eukaryota</taxon>
        <taxon>Fungi</taxon>
        <taxon>Dikarya</taxon>
        <taxon>Basidiomycota</taxon>
        <taxon>Agaricomycotina</taxon>
        <taxon>Agaricomycetes</taxon>
        <taxon>Phallomycetidae</taxon>
        <taxon>Geastrales</taxon>
        <taxon>Sphaerobolaceae</taxon>
        <taxon>Sphaerobolus</taxon>
    </lineage>
</organism>
<dbReference type="HOGENOM" id="CLU_3088820_0_0_1"/>
<keyword evidence="3" id="KW-1185">Reference proteome</keyword>
<evidence type="ECO:0000313" key="3">
    <source>
        <dbReference type="Proteomes" id="UP000054279"/>
    </source>
</evidence>
<reference evidence="2 3" key="1">
    <citation type="submission" date="2014-06" db="EMBL/GenBank/DDBJ databases">
        <title>Evolutionary Origins and Diversification of the Mycorrhizal Mutualists.</title>
        <authorList>
            <consortium name="DOE Joint Genome Institute"/>
            <consortium name="Mycorrhizal Genomics Consortium"/>
            <person name="Kohler A."/>
            <person name="Kuo A."/>
            <person name="Nagy L.G."/>
            <person name="Floudas D."/>
            <person name="Copeland A."/>
            <person name="Barry K.W."/>
            <person name="Cichocki N."/>
            <person name="Veneault-Fourrey C."/>
            <person name="LaButti K."/>
            <person name="Lindquist E.A."/>
            <person name="Lipzen A."/>
            <person name="Lundell T."/>
            <person name="Morin E."/>
            <person name="Murat C."/>
            <person name="Riley R."/>
            <person name="Ohm R."/>
            <person name="Sun H."/>
            <person name="Tunlid A."/>
            <person name="Henrissat B."/>
            <person name="Grigoriev I.V."/>
            <person name="Hibbett D.S."/>
            <person name="Martin F."/>
        </authorList>
    </citation>
    <scope>NUCLEOTIDE SEQUENCE [LARGE SCALE GENOMIC DNA]</scope>
    <source>
        <strain evidence="2 3">SS14</strain>
    </source>
</reference>
<proteinExistence type="predicted"/>
<accession>A0A0C9V0J9</accession>
<dbReference type="AlphaFoldDB" id="A0A0C9V0J9"/>
<keyword evidence="1" id="KW-0812">Transmembrane</keyword>
<evidence type="ECO:0000256" key="1">
    <source>
        <dbReference type="SAM" id="Phobius"/>
    </source>
</evidence>